<gene>
    <name evidence="2" type="ORF">PECUL_23A051291</name>
</gene>
<sequence length="97" mass="10887">MRSRQESGSSESEDNSDVQFFSDEEEEEIDHSSRSLDSRSVEKLISLLRNTLRIPEDKAESLGGYLDIVLADGADSQCPAIVHYGFKLNLCRYSELA</sequence>
<dbReference type="AlphaFoldDB" id="A0AAD1RFX6"/>
<evidence type="ECO:0000313" key="3">
    <source>
        <dbReference type="Proteomes" id="UP001295444"/>
    </source>
</evidence>
<accession>A0AAD1RFX6</accession>
<keyword evidence="3" id="KW-1185">Reference proteome</keyword>
<feature type="compositionally biased region" description="Acidic residues" evidence="1">
    <location>
        <begin position="11"/>
        <end position="29"/>
    </location>
</feature>
<feature type="region of interest" description="Disordered" evidence="1">
    <location>
        <begin position="1"/>
        <end position="35"/>
    </location>
</feature>
<evidence type="ECO:0000313" key="2">
    <source>
        <dbReference type="EMBL" id="CAH2252909.1"/>
    </source>
</evidence>
<proteinExistence type="predicted"/>
<protein>
    <submittedName>
        <fullName evidence="2">Uncharacterized protein</fullName>
    </submittedName>
</protein>
<reference evidence="2" key="1">
    <citation type="submission" date="2022-03" db="EMBL/GenBank/DDBJ databases">
        <authorList>
            <person name="Alioto T."/>
            <person name="Alioto T."/>
            <person name="Gomez Garrido J."/>
        </authorList>
    </citation>
    <scope>NUCLEOTIDE SEQUENCE</scope>
</reference>
<dbReference type="Proteomes" id="UP001295444">
    <property type="component" value="Chromosome 02"/>
</dbReference>
<name>A0AAD1RFX6_PELCU</name>
<organism evidence="2 3">
    <name type="scientific">Pelobates cultripes</name>
    <name type="common">Western spadefoot toad</name>
    <dbReference type="NCBI Taxonomy" id="61616"/>
    <lineage>
        <taxon>Eukaryota</taxon>
        <taxon>Metazoa</taxon>
        <taxon>Chordata</taxon>
        <taxon>Craniata</taxon>
        <taxon>Vertebrata</taxon>
        <taxon>Euteleostomi</taxon>
        <taxon>Amphibia</taxon>
        <taxon>Batrachia</taxon>
        <taxon>Anura</taxon>
        <taxon>Pelobatoidea</taxon>
        <taxon>Pelobatidae</taxon>
        <taxon>Pelobates</taxon>
    </lineage>
</organism>
<dbReference type="EMBL" id="OW240913">
    <property type="protein sequence ID" value="CAH2252909.1"/>
    <property type="molecule type" value="Genomic_DNA"/>
</dbReference>
<feature type="compositionally biased region" description="Low complexity" evidence="1">
    <location>
        <begin position="1"/>
        <end position="10"/>
    </location>
</feature>
<evidence type="ECO:0000256" key="1">
    <source>
        <dbReference type="SAM" id="MobiDB-lite"/>
    </source>
</evidence>